<dbReference type="OrthoDB" id="9805754at2"/>
<dbReference type="Gene3D" id="3.40.50.720">
    <property type="entry name" value="NAD(P)-binding Rossmann-like Domain"/>
    <property type="match status" value="1"/>
</dbReference>
<keyword evidence="4 9" id="KW-0028">Amino-acid biosynthesis</keyword>
<evidence type="ECO:0000313" key="15">
    <source>
        <dbReference type="EMBL" id="AFA48423.1"/>
    </source>
</evidence>
<feature type="binding site" evidence="11">
    <location>
        <begin position="70"/>
        <end position="73"/>
    </location>
    <ligand>
        <name>NADP(+)</name>
        <dbReference type="ChEBI" id="CHEBI:58349"/>
    </ligand>
</feature>
<dbReference type="GO" id="GO:0005737">
    <property type="term" value="C:cytoplasm"/>
    <property type="evidence" value="ECO:0007669"/>
    <property type="project" value="UniProtKB-SubCell"/>
</dbReference>
<dbReference type="SUPFAM" id="SSF51735">
    <property type="entry name" value="NAD(P)-binding Rossmann-fold domains"/>
    <property type="match status" value="1"/>
</dbReference>
<dbReference type="FunFam" id="1.10.3730.10:FF:000001">
    <property type="entry name" value="Pyrroline-5-carboxylate reductase"/>
    <property type="match status" value="1"/>
</dbReference>
<feature type="domain" description="Pyrroline-5-carboxylate reductase dimerisation" evidence="14">
    <location>
        <begin position="162"/>
        <end position="264"/>
    </location>
</feature>
<dbReference type="InterPro" id="IPR029036">
    <property type="entry name" value="P5CR_dimer"/>
</dbReference>
<dbReference type="UniPathway" id="UPA00098">
    <property type="reaction ID" value="UER00361"/>
</dbReference>
<dbReference type="HOGENOM" id="CLU_042344_3_1_9"/>
<dbReference type="GO" id="GO:0004735">
    <property type="term" value="F:pyrroline-5-carboxylate reductase activity"/>
    <property type="evidence" value="ECO:0007669"/>
    <property type="project" value="UniProtKB-UniRule"/>
</dbReference>
<evidence type="ECO:0000256" key="8">
    <source>
        <dbReference type="ARBA" id="ARBA00058118"/>
    </source>
</evidence>
<evidence type="ECO:0000256" key="5">
    <source>
        <dbReference type="ARBA" id="ARBA00022650"/>
    </source>
</evidence>
<dbReference type="InterPro" id="IPR008927">
    <property type="entry name" value="6-PGluconate_DH-like_C_sf"/>
</dbReference>
<gene>
    <name evidence="9 15" type="primary">proC</name>
    <name evidence="15" type="ordered locus">Awo_c16410</name>
</gene>
<evidence type="ECO:0000256" key="10">
    <source>
        <dbReference type="NCBIfam" id="TIGR00112"/>
    </source>
</evidence>
<keyword evidence="7 9" id="KW-0560">Oxidoreductase</keyword>
<organism evidence="15 16">
    <name type="scientific">Acetobacterium woodii (strain ATCC 29683 / DSM 1030 / JCM 2381 / KCTC 1655 / WB1)</name>
    <dbReference type="NCBI Taxonomy" id="931626"/>
    <lineage>
        <taxon>Bacteria</taxon>
        <taxon>Bacillati</taxon>
        <taxon>Bacillota</taxon>
        <taxon>Clostridia</taxon>
        <taxon>Eubacteriales</taxon>
        <taxon>Eubacteriaceae</taxon>
        <taxon>Acetobacterium</taxon>
    </lineage>
</organism>
<dbReference type="eggNOG" id="COG0345">
    <property type="taxonomic scope" value="Bacteria"/>
</dbReference>
<accession>H6LH85</accession>
<evidence type="ECO:0000256" key="4">
    <source>
        <dbReference type="ARBA" id="ARBA00022605"/>
    </source>
</evidence>
<name>H6LH85_ACEWD</name>
<keyword evidence="16" id="KW-1185">Reference proteome</keyword>
<comment type="subcellular location">
    <subcellularLocation>
        <location evidence="1 9">Cytoplasm</location>
    </subcellularLocation>
</comment>
<comment type="similarity">
    <text evidence="2 9 12">Belongs to the pyrroline-5-carboxylate reductase family.</text>
</comment>
<keyword evidence="6 9" id="KW-0521">NADP</keyword>
<comment type="function">
    <text evidence="8 9">Catalyzes the reduction of 1-pyrroline-5-carboxylate (PCA) to L-proline.</text>
</comment>
<dbReference type="KEGG" id="awo:Awo_c16410"/>
<dbReference type="InterPro" id="IPR053790">
    <property type="entry name" value="P5CR-like_CS"/>
</dbReference>
<keyword evidence="3 9" id="KW-0963">Cytoplasm</keyword>
<dbReference type="PROSITE" id="PS00521">
    <property type="entry name" value="P5CR"/>
    <property type="match status" value="1"/>
</dbReference>
<evidence type="ECO:0000256" key="3">
    <source>
        <dbReference type="ARBA" id="ARBA00022490"/>
    </source>
</evidence>
<keyword evidence="5 9" id="KW-0641">Proline biosynthesis</keyword>
<reference evidence="15 16" key="2">
    <citation type="journal article" date="2012" name="PLoS ONE">
        <title>An ancient pathway combining carbon dioxide fixation with the generation and utilization of a sodium ion gradient for ATP synthesis.</title>
        <authorList>
            <person name="Poehlein A."/>
            <person name="Schmidt S."/>
            <person name="Kaster A.K."/>
            <person name="Goenrich M."/>
            <person name="Vollmers J."/>
            <person name="Thurmer A."/>
            <person name="Bertsch J."/>
            <person name="Schuchmann K."/>
            <person name="Voigt B."/>
            <person name="Hecker M."/>
            <person name="Daniel R."/>
            <person name="Thauer R.K."/>
            <person name="Gottschalk G."/>
            <person name="Muller V."/>
        </authorList>
    </citation>
    <scope>NUCLEOTIDE SEQUENCE [LARGE SCALE GENOMIC DNA]</scope>
    <source>
        <strain evidence="16">ATCC 29683 / DSM 1030 / JCM 2381 / KCTC 1655 / WB1</strain>
    </source>
</reference>
<reference evidence="16" key="1">
    <citation type="submission" date="2011-07" db="EMBL/GenBank/DDBJ databases">
        <title>Complete genome sequence of Acetobacterium woodii.</title>
        <authorList>
            <person name="Poehlein A."/>
            <person name="Schmidt S."/>
            <person name="Kaster A.-K."/>
            <person name="Goenrich M."/>
            <person name="Vollmers J."/>
            <person name="Thuermer A."/>
            <person name="Gottschalk G."/>
            <person name="Thauer R.K."/>
            <person name="Daniel R."/>
            <person name="Mueller V."/>
        </authorList>
    </citation>
    <scope>NUCLEOTIDE SEQUENCE [LARGE SCALE GENOMIC DNA]</scope>
    <source>
        <strain evidence="16">ATCC 29683 / DSM 1030 / JCM 2381 / KCTC 1655 / WB1</strain>
    </source>
</reference>
<dbReference type="RefSeq" id="WP_014356026.1">
    <property type="nucleotide sequence ID" value="NC_016894.1"/>
</dbReference>
<feature type="binding site" evidence="11">
    <location>
        <position position="57"/>
    </location>
    <ligand>
        <name>NADPH</name>
        <dbReference type="ChEBI" id="CHEBI:57783"/>
    </ligand>
</feature>
<evidence type="ECO:0000259" key="14">
    <source>
        <dbReference type="Pfam" id="PF14748"/>
    </source>
</evidence>
<proteinExistence type="inferred from homology"/>
<dbReference type="FunFam" id="3.40.50.720:FF:000190">
    <property type="entry name" value="Pyrroline-5-carboxylate reductase"/>
    <property type="match status" value="1"/>
</dbReference>
<sequence>MKNNIGFIGCGNMAKAMIGGLLKGKVFKPENILCFDPSETARKTMAEEFGINVKNSNVEVSKEADYLVLAVKPFVYYKILEEIASNIKPSVIIVSIAVGVSFADIKDLLGKEVKVIRTQPSTPAFVGESDSTLCPDEQMTPAEVQDIVTIFESFGKVEIISEKLMEVVPGIASSAPAYTMLLIEAMADAGVLHGFPRDQAYRLSAQAVYGAAKLVLESGEHPAKLKDQICTPGGTTIEAVRVLEAKGFRDAVISAVDACAQKSLAMSKHQLNG</sequence>
<dbReference type="SUPFAM" id="SSF48179">
    <property type="entry name" value="6-phosphogluconate dehydrogenase C-terminal domain-like"/>
    <property type="match status" value="1"/>
</dbReference>
<comment type="catalytic activity">
    <reaction evidence="9 12">
        <text>L-proline + NADP(+) = (S)-1-pyrroline-5-carboxylate + NADPH + 2 H(+)</text>
        <dbReference type="Rhea" id="RHEA:14109"/>
        <dbReference type="ChEBI" id="CHEBI:15378"/>
        <dbReference type="ChEBI" id="CHEBI:17388"/>
        <dbReference type="ChEBI" id="CHEBI:57783"/>
        <dbReference type="ChEBI" id="CHEBI:58349"/>
        <dbReference type="ChEBI" id="CHEBI:60039"/>
        <dbReference type="EC" id="1.5.1.2"/>
    </reaction>
</comment>
<dbReference type="InterPro" id="IPR036291">
    <property type="entry name" value="NAD(P)-bd_dom_sf"/>
</dbReference>
<evidence type="ECO:0000256" key="7">
    <source>
        <dbReference type="ARBA" id="ARBA00023002"/>
    </source>
</evidence>
<dbReference type="Pfam" id="PF14748">
    <property type="entry name" value="P5CR_dimer"/>
    <property type="match status" value="1"/>
</dbReference>
<dbReference type="GO" id="GO:0055129">
    <property type="term" value="P:L-proline biosynthetic process"/>
    <property type="evidence" value="ECO:0007669"/>
    <property type="project" value="UniProtKB-UniRule"/>
</dbReference>
<evidence type="ECO:0000256" key="9">
    <source>
        <dbReference type="HAMAP-Rule" id="MF_01925"/>
    </source>
</evidence>
<protein>
    <recommendedName>
        <fullName evidence="9 10">Pyrroline-5-carboxylate reductase</fullName>
        <shortName evidence="9">P5C reductase</shortName>
        <shortName evidence="9">P5CR</shortName>
        <ecNumber evidence="9 10">1.5.1.2</ecNumber>
    </recommendedName>
    <alternativeName>
        <fullName evidence="9">PCA reductase</fullName>
    </alternativeName>
</protein>
<evidence type="ECO:0000256" key="1">
    <source>
        <dbReference type="ARBA" id="ARBA00004496"/>
    </source>
</evidence>
<evidence type="ECO:0000256" key="11">
    <source>
        <dbReference type="PIRSR" id="PIRSR000193-1"/>
    </source>
</evidence>
<dbReference type="PANTHER" id="PTHR11645">
    <property type="entry name" value="PYRROLINE-5-CARBOXYLATE REDUCTASE"/>
    <property type="match status" value="1"/>
</dbReference>
<dbReference type="PIRSF" id="PIRSF000193">
    <property type="entry name" value="Pyrrol-5-carb_rd"/>
    <property type="match status" value="1"/>
</dbReference>
<dbReference type="EMBL" id="CP002987">
    <property type="protein sequence ID" value="AFA48423.1"/>
    <property type="molecule type" value="Genomic_DNA"/>
</dbReference>
<feature type="binding site" evidence="11">
    <location>
        <begin position="8"/>
        <end position="13"/>
    </location>
    <ligand>
        <name>NADP(+)</name>
        <dbReference type="ChEBI" id="CHEBI:58349"/>
    </ligand>
</feature>
<dbReference type="NCBIfam" id="TIGR00112">
    <property type="entry name" value="proC"/>
    <property type="match status" value="1"/>
</dbReference>
<evidence type="ECO:0000259" key="13">
    <source>
        <dbReference type="Pfam" id="PF03807"/>
    </source>
</evidence>
<dbReference type="Pfam" id="PF03807">
    <property type="entry name" value="F420_oxidored"/>
    <property type="match status" value="1"/>
</dbReference>
<evidence type="ECO:0000256" key="12">
    <source>
        <dbReference type="RuleBase" id="RU003903"/>
    </source>
</evidence>
<dbReference type="AlphaFoldDB" id="H6LH85"/>
<comment type="pathway">
    <text evidence="9 12">Amino-acid biosynthesis; L-proline biosynthesis; L-proline from L-glutamate 5-semialdehyde: step 1/1.</text>
</comment>
<dbReference type="InterPro" id="IPR000304">
    <property type="entry name" value="Pyrroline-COOH_reductase"/>
</dbReference>
<dbReference type="Gene3D" id="1.10.3730.10">
    <property type="entry name" value="ProC C-terminal domain-like"/>
    <property type="match status" value="1"/>
</dbReference>
<evidence type="ECO:0000256" key="6">
    <source>
        <dbReference type="ARBA" id="ARBA00022857"/>
    </source>
</evidence>
<evidence type="ECO:0000313" key="16">
    <source>
        <dbReference type="Proteomes" id="UP000007177"/>
    </source>
</evidence>
<dbReference type="Proteomes" id="UP000007177">
    <property type="component" value="Chromosome"/>
</dbReference>
<dbReference type="STRING" id="931626.Awo_c16410"/>
<evidence type="ECO:0000256" key="2">
    <source>
        <dbReference type="ARBA" id="ARBA00005525"/>
    </source>
</evidence>
<comment type="catalytic activity">
    <reaction evidence="9">
        <text>L-proline + NAD(+) = (S)-1-pyrroline-5-carboxylate + NADH + 2 H(+)</text>
        <dbReference type="Rhea" id="RHEA:14105"/>
        <dbReference type="ChEBI" id="CHEBI:15378"/>
        <dbReference type="ChEBI" id="CHEBI:17388"/>
        <dbReference type="ChEBI" id="CHEBI:57540"/>
        <dbReference type="ChEBI" id="CHEBI:57945"/>
        <dbReference type="ChEBI" id="CHEBI:60039"/>
        <dbReference type="EC" id="1.5.1.2"/>
    </reaction>
</comment>
<dbReference type="HAMAP" id="MF_01925">
    <property type="entry name" value="P5C_reductase"/>
    <property type="match status" value="1"/>
</dbReference>
<dbReference type="InterPro" id="IPR028939">
    <property type="entry name" value="P5C_Rdtase_cat_N"/>
</dbReference>
<dbReference type="PANTHER" id="PTHR11645:SF0">
    <property type="entry name" value="PYRROLINE-5-CARBOXYLATE REDUCTASE 3"/>
    <property type="match status" value="1"/>
</dbReference>
<feature type="domain" description="Pyrroline-5-carboxylate reductase catalytic N-terminal" evidence="13">
    <location>
        <begin position="5"/>
        <end position="99"/>
    </location>
</feature>
<dbReference type="EC" id="1.5.1.2" evidence="9 10"/>